<evidence type="ECO:0000256" key="1">
    <source>
        <dbReference type="SAM" id="MobiDB-lite"/>
    </source>
</evidence>
<feature type="compositionally biased region" description="Pro residues" evidence="1">
    <location>
        <begin position="17"/>
        <end position="28"/>
    </location>
</feature>
<dbReference type="OrthoDB" id="5408302at2759"/>
<gene>
    <name evidence="2" type="ORF">L249_6080</name>
</gene>
<accession>A0A367LIQ6</accession>
<feature type="region of interest" description="Disordered" evidence="1">
    <location>
        <begin position="370"/>
        <end position="493"/>
    </location>
</feature>
<dbReference type="STRING" id="1330021.A0A367LIQ6"/>
<dbReference type="EMBL" id="LKCN02000004">
    <property type="protein sequence ID" value="RCI14301.1"/>
    <property type="molecule type" value="Genomic_DNA"/>
</dbReference>
<feature type="compositionally biased region" description="Polar residues" evidence="1">
    <location>
        <begin position="61"/>
        <end position="84"/>
    </location>
</feature>
<evidence type="ECO:0000313" key="3">
    <source>
        <dbReference type="Proteomes" id="UP000253664"/>
    </source>
</evidence>
<feature type="compositionally biased region" description="Low complexity" evidence="1">
    <location>
        <begin position="480"/>
        <end position="493"/>
    </location>
</feature>
<feature type="region of interest" description="Disordered" evidence="1">
    <location>
        <begin position="1"/>
        <end position="168"/>
    </location>
</feature>
<keyword evidence="3" id="KW-1185">Reference proteome</keyword>
<comment type="caution">
    <text evidence="2">The sequence shown here is derived from an EMBL/GenBank/DDBJ whole genome shotgun (WGS) entry which is preliminary data.</text>
</comment>
<feature type="compositionally biased region" description="Basic and acidic residues" evidence="1">
    <location>
        <begin position="203"/>
        <end position="233"/>
    </location>
</feature>
<dbReference type="AlphaFoldDB" id="A0A367LIQ6"/>
<feature type="compositionally biased region" description="Basic and acidic residues" evidence="1">
    <location>
        <begin position="370"/>
        <end position="401"/>
    </location>
</feature>
<feature type="region of interest" description="Disordered" evidence="1">
    <location>
        <begin position="588"/>
        <end position="608"/>
    </location>
</feature>
<feature type="compositionally biased region" description="Polar residues" evidence="1">
    <location>
        <begin position="856"/>
        <end position="865"/>
    </location>
</feature>
<evidence type="ECO:0000313" key="2">
    <source>
        <dbReference type="EMBL" id="RCI14301.1"/>
    </source>
</evidence>
<name>A0A367LIQ6_9HYPO</name>
<feature type="compositionally biased region" description="Low complexity" evidence="1">
    <location>
        <begin position="246"/>
        <end position="274"/>
    </location>
</feature>
<feature type="region of interest" description="Disordered" evidence="1">
    <location>
        <begin position="180"/>
        <end position="337"/>
    </location>
</feature>
<reference evidence="2 3" key="1">
    <citation type="journal article" date="2015" name="BMC Genomics">
        <title>Insights from the genome of Ophiocordyceps polyrhachis-furcata to pathogenicity and host specificity in insect fungi.</title>
        <authorList>
            <person name="Wichadakul D."/>
            <person name="Kobmoo N."/>
            <person name="Ingsriswang S."/>
            <person name="Tangphatsornruang S."/>
            <person name="Chantasingh D."/>
            <person name="Luangsa-ard J.J."/>
            <person name="Eurwilaichitr L."/>
        </authorList>
    </citation>
    <scope>NUCLEOTIDE SEQUENCE [LARGE SCALE GENOMIC DNA]</scope>
    <source>
        <strain evidence="2 3">BCC 54312</strain>
    </source>
</reference>
<proteinExistence type="predicted"/>
<feature type="compositionally biased region" description="Polar residues" evidence="1">
    <location>
        <begin position="122"/>
        <end position="139"/>
    </location>
</feature>
<feature type="compositionally biased region" description="Polar residues" evidence="1">
    <location>
        <begin position="319"/>
        <end position="336"/>
    </location>
</feature>
<feature type="compositionally biased region" description="Basic and acidic residues" evidence="1">
    <location>
        <begin position="949"/>
        <end position="963"/>
    </location>
</feature>
<protein>
    <recommendedName>
        <fullName evidence="4">AGC-kinase C-terminal domain-containing protein</fullName>
    </recommendedName>
</protein>
<feature type="region of interest" description="Disordered" evidence="1">
    <location>
        <begin position="666"/>
        <end position="690"/>
    </location>
</feature>
<feature type="compositionally biased region" description="Low complexity" evidence="1">
    <location>
        <begin position="112"/>
        <end position="121"/>
    </location>
</feature>
<feature type="compositionally biased region" description="Polar residues" evidence="1">
    <location>
        <begin position="448"/>
        <end position="466"/>
    </location>
</feature>
<feature type="compositionally biased region" description="Acidic residues" evidence="1">
    <location>
        <begin position="422"/>
        <end position="441"/>
    </location>
</feature>
<organism evidence="2 3">
    <name type="scientific">Ophiocordyceps polyrhachis-furcata BCC 54312</name>
    <dbReference type="NCBI Taxonomy" id="1330021"/>
    <lineage>
        <taxon>Eukaryota</taxon>
        <taxon>Fungi</taxon>
        <taxon>Dikarya</taxon>
        <taxon>Ascomycota</taxon>
        <taxon>Pezizomycotina</taxon>
        <taxon>Sordariomycetes</taxon>
        <taxon>Hypocreomycetidae</taxon>
        <taxon>Hypocreales</taxon>
        <taxon>Ophiocordycipitaceae</taxon>
        <taxon>Ophiocordyceps</taxon>
    </lineage>
</organism>
<feature type="region of interest" description="Disordered" evidence="1">
    <location>
        <begin position="856"/>
        <end position="988"/>
    </location>
</feature>
<evidence type="ECO:0008006" key="4">
    <source>
        <dbReference type="Google" id="ProtNLM"/>
    </source>
</evidence>
<feature type="compositionally biased region" description="Basic residues" evidence="1">
    <location>
        <begin position="1"/>
        <end position="11"/>
    </location>
</feature>
<feature type="compositionally biased region" description="Basic and acidic residues" evidence="1">
    <location>
        <begin position="290"/>
        <end position="303"/>
    </location>
</feature>
<dbReference type="Proteomes" id="UP000253664">
    <property type="component" value="Unassembled WGS sequence"/>
</dbReference>
<feature type="compositionally biased region" description="Basic residues" evidence="1">
    <location>
        <begin position="964"/>
        <end position="973"/>
    </location>
</feature>
<sequence length="1018" mass="109480">MLSHLRFHRRGASNPVSPSPNQPRPWSPPAVIDSSYPGIDADDASSSSSSALPPTLPPIPSVTSAADWPSTQPHGDIASTSCTSPGDAKSPQVEDLASSPNLSKRLPPRPLSAETEATSSSHTGPATSFSTPTELQRSARSWLPPETTAPTSTAHVAEPPKTRKSLPFLKSSMSTLLMRRKNNHNVPELRPLPVKNRPQEPVYDPRIRGTRVHDFSAPRRKHHEETRFSDDTKPSAGLETHGLRTSGSASDSARSMSLDTTSSPAHPSPSVSSARTKASSIDQGLVSASDEPRPPVPPKDRHPLHYRPLSPVKAADTGAEQSQQTTPARCNTQTSRDFPMQEISAVPRHMKSTSSRFSFDMIGAAGQEKLLEERHRQRESEKKTTGVPEARDSIDYERDSIDYDALMDDEGLEERIPGVNADAEEEEEELEQQEGEEEEVNFGDGHDLSNTVSSLASSNIAGVSGTSRDDDGQSKSFVISSQATSSPCSSCLSPKTRLSSLNEGPCGMASGLGIRPRSFSFTAPQTVSEDDLYFDDGYIDPSGGEFAEDLATEPEFCGVPFDESIFDNNDTDQFGRPVPGAFAQAQMMRRAAAKRDSDVTSGTSVPSALLRSTAHTSPLIDAQGEAQSQNAAAEAGDDKLAGLENCPLAAYQAALAAAAHEAAASGKFQRSSSPGQFEGEPPAPFEASLPAIRRTEFDDDGDEMEYDDVDDDDAIIAEANASALAYDSDGWYGQEFGFYSNPAGHNQLLHAFGSSKFSNYEFANGGVFGPNRMADLDHSASGRMISREPNLTPITERSEYSNRNSLMSLGVPPFSSSTPAVQSPGLSQLAAVGEQGDEQMTLSALLRLRSKAWGGSQASLTSSKDGSPRSERAVSPWGLNAAGSLPYQPGEHRRRSSLFSTASPDSEDVSECGSPTLTMAGPLWSEPTTGTTAVAGDYRPTSNATSRRSSWDVEDGKTGDGRRRSWKGHRRQRSSTDSVSYFKEEEGGETRWVMERRRTGESGEVEILEREMVEGGRI</sequence>